<dbReference type="InterPro" id="IPR000608">
    <property type="entry name" value="UBC"/>
</dbReference>
<dbReference type="SUPFAM" id="SSF54495">
    <property type="entry name" value="UBC-like"/>
    <property type="match status" value="1"/>
</dbReference>
<evidence type="ECO:0000256" key="3">
    <source>
        <dbReference type="SAM" id="MobiDB-lite"/>
    </source>
</evidence>
<evidence type="ECO:0000313" key="6">
    <source>
        <dbReference type="Proteomes" id="UP000249497"/>
    </source>
</evidence>
<reference evidence="5 6" key="1">
    <citation type="submission" date="2018-02" db="EMBL/GenBank/DDBJ databases">
        <title>The genomes of Aspergillus section Nigri reveals drivers in fungal speciation.</title>
        <authorList>
            <consortium name="DOE Joint Genome Institute"/>
            <person name="Vesth T.C."/>
            <person name="Nybo J."/>
            <person name="Theobald S."/>
            <person name="Brandl J."/>
            <person name="Frisvad J.C."/>
            <person name="Nielsen K.F."/>
            <person name="Lyhne E.K."/>
            <person name="Kogle M.E."/>
            <person name="Kuo A."/>
            <person name="Riley R."/>
            <person name="Clum A."/>
            <person name="Nolan M."/>
            <person name="Lipzen A."/>
            <person name="Salamov A."/>
            <person name="Henrissat B."/>
            <person name="Wiebenga A."/>
            <person name="De vries R.P."/>
            <person name="Grigoriev I.V."/>
            <person name="Mortensen U.H."/>
            <person name="Andersen M.R."/>
            <person name="Baker S.E."/>
        </authorList>
    </citation>
    <scope>NUCLEOTIDE SEQUENCE [LARGE SCALE GENOMIC DNA]</scope>
    <source>
        <strain evidence="5 6">CBS 114.51</strain>
    </source>
</reference>
<feature type="region of interest" description="Disordered" evidence="3">
    <location>
        <begin position="751"/>
        <end position="787"/>
    </location>
</feature>
<protein>
    <recommendedName>
        <fullName evidence="4">UBC core domain-containing protein</fullName>
    </recommendedName>
</protein>
<dbReference type="OrthoDB" id="47801at2759"/>
<accession>A0A8T8XAT1</accession>
<dbReference type="PANTHER" id="PTHR46116:SF15">
    <property type="entry name" value="(E3-INDEPENDENT) E2 UBIQUITIN-CONJUGATING ENZYME"/>
    <property type="match status" value="1"/>
</dbReference>
<evidence type="ECO:0000256" key="2">
    <source>
        <dbReference type="ARBA" id="ARBA00022786"/>
    </source>
</evidence>
<dbReference type="AlphaFoldDB" id="A0A8T8XAT1"/>
<evidence type="ECO:0000259" key="4">
    <source>
        <dbReference type="Pfam" id="PF00179"/>
    </source>
</evidence>
<dbReference type="Gene3D" id="3.10.110.10">
    <property type="entry name" value="Ubiquitin Conjugating Enzyme"/>
    <property type="match status" value="1"/>
</dbReference>
<dbReference type="GO" id="GO:0061631">
    <property type="term" value="F:ubiquitin conjugating enzyme activity"/>
    <property type="evidence" value="ECO:0007669"/>
    <property type="project" value="TreeGrafter"/>
</dbReference>
<keyword evidence="2" id="KW-0833">Ubl conjugation pathway</keyword>
<dbReference type="Proteomes" id="UP000249497">
    <property type="component" value="Unassembled WGS sequence"/>
</dbReference>
<feature type="region of interest" description="Disordered" evidence="3">
    <location>
        <begin position="674"/>
        <end position="727"/>
    </location>
</feature>
<dbReference type="PANTHER" id="PTHR46116">
    <property type="entry name" value="(E3-INDEPENDENT) E2 UBIQUITIN-CONJUGATING ENZYME"/>
    <property type="match status" value="1"/>
</dbReference>
<dbReference type="SMART" id="SM00212">
    <property type="entry name" value="UBCc"/>
    <property type="match status" value="1"/>
</dbReference>
<gene>
    <name evidence="5" type="ORF">BO86DRAFT_331736</name>
</gene>
<feature type="compositionally biased region" description="Acidic residues" evidence="3">
    <location>
        <begin position="683"/>
        <end position="710"/>
    </location>
</feature>
<proteinExistence type="predicted"/>
<dbReference type="FunFam" id="3.10.110.10:FF:000094">
    <property type="entry name" value="Probable ubiquitin-conjugating enzyme E2 23"/>
    <property type="match status" value="1"/>
</dbReference>
<dbReference type="GeneID" id="37172448"/>
<dbReference type="Pfam" id="PF00179">
    <property type="entry name" value="UQ_con"/>
    <property type="match status" value="1"/>
</dbReference>
<keyword evidence="6" id="KW-1185">Reference proteome</keyword>
<dbReference type="InterPro" id="IPR016135">
    <property type="entry name" value="UBQ-conjugating_enzyme/RWD"/>
</dbReference>
<dbReference type="CDD" id="cd23837">
    <property type="entry name" value="UBCc_UBE2O"/>
    <property type="match status" value="1"/>
</dbReference>
<feature type="domain" description="UBC core" evidence="4">
    <location>
        <begin position="796"/>
        <end position="931"/>
    </location>
</feature>
<feature type="compositionally biased region" description="Basic and acidic residues" evidence="3">
    <location>
        <begin position="718"/>
        <end position="727"/>
    </location>
</feature>
<evidence type="ECO:0000313" key="5">
    <source>
        <dbReference type="EMBL" id="RAH85333.1"/>
    </source>
</evidence>
<evidence type="ECO:0000256" key="1">
    <source>
        <dbReference type="ARBA" id="ARBA00022679"/>
    </source>
</evidence>
<dbReference type="EMBL" id="KZ824775">
    <property type="protein sequence ID" value="RAH85333.1"/>
    <property type="molecule type" value="Genomic_DNA"/>
</dbReference>
<name>A0A8T8XAT1_ASPJA</name>
<keyword evidence="1" id="KW-0808">Transferase</keyword>
<sequence length="1061" mass="118831">MAATTEAQRNTNIHFETEDICCLVSDPSRVCSVESTHDDPLVYPPEDYLILSYPSTPAEVLEKFLQTEDTPQGYIFVRFVDRSQGYSLVHENELRLLDRESHIGDIVKCQAHDAMCGRVLSCRTKYTLEPVVSLSSNLLTGEHGSLMFKDKPKCLSPNIMPPMDQLRPNLLHDVVVSDIESYEPFAVGDHIIYQQKLGVIRQVDRDPVFLTEKSEVVTLYNPLNVECPVWFDPTRLVWMPRGEEITKLSEVAGAELVYKDPGQVYPGRSAWVDSANMCEVYGARTKNLTRGRQHVHTLATPASQYHVKWMMPNAFGIGIDKDTVTGGTEIIRASLFKKYAVKCDFGRAPTNKSSEEELQLRPTCLMKLGSVVRFRDTVGAAAKYPHYRHVPAEYSYGYDLNIFRIVSSQTDTTVQWQNGKVTIENAISLHTPSPYPAEEVFPGDLTVLKDSVQAFPSTGNDNRCSSCLSLHTHHVGVVQEVDSRERVAYVRWYDEATVELPLHGFCLNHEHTRLESLNSRSTPVSLYELASFPALRRSPGRLVHIIPSTIHASVLQALRVSPASDKSADHSSHAASKHFDAIRSYLEKSKRDIVRTAWFKSTIAVDNSPAPTRLSIHYEDFCSRLHANFVGMIVKPNIDGTVTVRLTHGDSCVDIEMPTERIILSYPCECEEIPPNGSSALNDESEDPDTDDTDNDDVTDDDDDDDDDDDANCHGVSHGKEGGLQHTSKDALEDIEEVPYYHVSIADAEGDMEMSGTDPSGSSPPPAFLVLEGPPPSDHHFISSEPAGSSSLSIKRIQKEWRVLNTSLPPGIYVRSWESRVDLIRTLIVGPVGTPYEHAPFVIDFHLTDKFPSKPPVAFFHYWSIIEAEVNPNLHLDGQVCLSLLGTWPAQNPDEVWSSSKSTLLQVMVSIMGLVLVKRPFYNEPGFETLATDEEKRIDSIQYTERAFLLTRKLMIYALAHEVSGFEDVTSWLYFPAPTTALNMNRPHLIRRAIEDALAMIEHHHRNSPGQDSSAEEASPYMSRLSLGAVVMLQKHIADLEKLHVIWLEALRDHCGHEPEL</sequence>
<organism evidence="5 6">
    <name type="scientific">Aspergillus japonicus CBS 114.51</name>
    <dbReference type="NCBI Taxonomy" id="1448312"/>
    <lineage>
        <taxon>Eukaryota</taxon>
        <taxon>Fungi</taxon>
        <taxon>Dikarya</taxon>
        <taxon>Ascomycota</taxon>
        <taxon>Pezizomycotina</taxon>
        <taxon>Eurotiomycetes</taxon>
        <taxon>Eurotiomycetidae</taxon>
        <taxon>Eurotiales</taxon>
        <taxon>Aspergillaceae</taxon>
        <taxon>Aspergillus</taxon>
        <taxon>Aspergillus subgen. Circumdati</taxon>
    </lineage>
</organism>
<dbReference type="RefSeq" id="XP_025531227.1">
    <property type="nucleotide sequence ID" value="XM_025668756.1"/>
</dbReference>